<sequence length="371" mass="42718">MQRFIMMTPADMYTDATHGLVMKCPLHRHIRECFLIEMDRAMVKDRLRFQYSLRTLEDHEHDPFFSIPLNMTDDSGARPEFMSDIHDPRFSLICKDFIARRWSIPMAIDDEDMPVLRPPTDQYATIDALENLRLALNERDRLHRQSERTRRRARSAHLLLNSTMAYVRSLRHMYDLTEGEERSVLDSGLLLASDMEIEVLDLATEVMEEYHHDLGRANDALLKVSSRVRAHLDLLHAYDTAQNVNPVIAAAITSHSRLLDASLSWAYYQTTLPLEPFHLTEVVEPTAEEKATWTLASVKSAAVRRFIVADKALNVVREDQASIGDSINLEFDVYPRRDLRTFQVSFYIDRIAYTAATNIPVAGEDDLLLNL</sequence>
<dbReference type="EMBL" id="CAWUOM010000114">
    <property type="protein sequence ID" value="CAK7272708.1"/>
    <property type="molecule type" value="Genomic_DNA"/>
</dbReference>
<gene>
    <name evidence="1" type="ORF">SEPCBS57363_005282</name>
</gene>
<reference evidence="1 2" key="1">
    <citation type="submission" date="2024-01" db="EMBL/GenBank/DDBJ databases">
        <authorList>
            <person name="Allen C."/>
            <person name="Tagirdzhanova G."/>
        </authorList>
    </citation>
    <scope>NUCLEOTIDE SEQUENCE [LARGE SCALE GENOMIC DNA]</scope>
    <source>
        <strain evidence="1 2">CBS 573.63</strain>
    </source>
</reference>
<accession>A0ABP0DWP3</accession>
<evidence type="ECO:0000313" key="2">
    <source>
        <dbReference type="Proteomes" id="UP001642501"/>
    </source>
</evidence>
<proteinExistence type="predicted"/>
<name>A0ABP0DWP3_9PEZI</name>
<keyword evidence="2" id="KW-1185">Reference proteome</keyword>
<comment type="caution">
    <text evidence="1">The sequence shown here is derived from an EMBL/GenBank/DDBJ whole genome shotgun (WGS) entry which is preliminary data.</text>
</comment>
<organism evidence="1 2">
    <name type="scientific">Sporothrix epigloea</name>
    <dbReference type="NCBI Taxonomy" id="1892477"/>
    <lineage>
        <taxon>Eukaryota</taxon>
        <taxon>Fungi</taxon>
        <taxon>Dikarya</taxon>
        <taxon>Ascomycota</taxon>
        <taxon>Pezizomycotina</taxon>
        <taxon>Sordariomycetes</taxon>
        <taxon>Sordariomycetidae</taxon>
        <taxon>Ophiostomatales</taxon>
        <taxon>Ophiostomataceae</taxon>
        <taxon>Sporothrix</taxon>
    </lineage>
</organism>
<protein>
    <submittedName>
        <fullName evidence="1">Uncharacterized protein</fullName>
    </submittedName>
</protein>
<evidence type="ECO:0000313" key="1">
    <source>
        <dbReference type="EMBL" id="CAK7272708.1"/>
    </source>
</evidence>
<dbReference type="Proteomes" id="UP001642501">
    <property type="component" value="Unassembled WGS sequence"/>
</dbReference>